<sequence>MKRWRQTLGLALALLLAAGGCGLPQAADSGRESAGWSNTAQTTAESEGSKTDSVIIVDQEEVPAYSGEPYVELDGNEPGFTEEELTEASFEEYSQLDELGRCGTAVACVGQDLMPQEERGDISQVKPTGWHSVRYENVEGGSLYNRCHLIGYQLTAENANEENLITGTRYMNVEGMLPFENEVADYVEETDGHVMYRVTPVYEGDNLVASGVQMEAESVEDAGESVSYNVFVYNVQPGIEIDYATGDSRQESGNAADAESTQDAQENPAGTSGDSGSGDNGEEVQTYIVNTNSGKFHLESCNGAKRIKEENRQEYT</sequence>
<dbReference type="InterPro" id="IPR044927">
    <property type="entry name" value="Endonuclea_NS_2"/>
</dbReference>
<accession>A0A9D1T6J0</accession>
<dbReference type="PROSITE" id="PS51257">
    <property type="entry name" value="PROKAR_LIPOPROTEIN"/>
    <property type="match status" value="1"/>
</dbReference>
<gene>
    <name evidence="4" type="ORF">IAA63_05135</name>
</gene>
<feature type="region of interest" description="Disordered" evidence="1">
    <location>
        <begin position="245"/>
        <end position="292"/>
    </location>
</feature>
<reference evidence="4" key="1">
    <citation type="submission" date="2020-10" db="EMBL/GenBank/DDBJ databases">
        <authorList>
            <person name="Gilroy R."/>
        </authorList>
    </citation>
    <scope>NUCLEOTIDE SEQUENCE</scope>
    <source>
        <strain evidence="4">ChiBcec2-4451</strain>
    </source>
</reference>
<dbReference type="AlphaFoldDB" id="A0A9D1T6J0"/>
<feature type="compositionally biased region" description="Polar residues" evidence="1">
    <location>
        <begin position="259"/>
        <end position="270"/>
    </location>
</feature>
<feature type="signal peptide" evidence="2">
    <location>
        <begin position="1"/>
        <end position="26"/>
    </location>
</feature>
<evidence type="ECO:0000256" key="2">
    <source>
        <dbReference type="SAM" id="SignalP"/>
    </source>
</evidence>
<evidence type="ECO:0000256" key="1">
    <source>
        <dbReference type="SAM" id="MobiDB-lite"/>
    </source>
</evidence>
<feature type="non-terminal residue" evidence="4">
    <location>
        <position position="316"/>
    </location>
</feature>
<feature type="chain" id="PRO_5038745580" evidence="2">
    <location>
        <begin position="27"/>
        <end position="316"/>
    </location>
</feature>
<keyword evidence="4" id="KW-0540">Nuclease</keyword>
<dbReference type="InterPro" id="IPR044929">
    <property type="entry name" value="DNA/RNA_non-sp_Endonuclease_sf"/>
</dbReference>
<name>A0A9D1T6J0_9FIRM</name>
<proteinExistence type="predicted"/>
<reference evidence="4" key="2">
    <citation type="journal article" date="2021" name="PeerJ">
        <title>Extensive microbial diversity within the chicken gut microbiome revealed by metagenomics and culture.</title>
        <authorList>
            <person name="Gilroy R."/>
            <person name="Ravi A."/>
            <person name="Getino M."/>
            <person name="Pursley I."/>
            <person name="Horton D.L."/>
            <person name="Alikhan N.F."/>
            <person name="Baker D."/>
            <person name="Gharbi K."/>
            <person name="Hall N."/>
            <person name="Watson M."/>
            <person name="Adriaenssens E.M."/>
            <person name="Foster-Nyarko E."/>
            <person name="Jarju S."/>
            <person name="Secka A."/>
            <person name="Antonio M."/>
            <person name="Oren A."/>
            <person name="Chaudhuri R.R."/>
            <person name="La Ragione R."/>
            <person name="Hildebrand F."/>
            <person name="Pallen M.J."/>
        </authorList>
    </citation>
    <scope>NUCLEOTIDE SEQUENCE</scope>
    <source>
        <strain evidence="4">ChiBcec2-4451</strain>
    </source>
</reference>
<keyword evidence="2" id="KW-0732">Signal</keyword>
<dbReference type="Gene3D" id="3.40.570.10">
    <property type="entry name" value="Extracellular Endonuclease, subunit A"/>
    <property type="match status" value="1"/>
</dbReference>
<protein>
    <submittedName>
        <fullName evidence="4">DNA/RNA non-specific endonuclease</fullName>
    </submittedName>
</protein>
<keyword evidence="4" id="KW-0378">Hydrolase</keyword>
<feature type="domain" description="Type VII secretion system protein EssD-like" evidence="3">
    <location>
        <begin position="91"/>
        <end position="218"/>
    </location>
</feature>
<comment type="caution">
    <text evidence="4">The sequence shown here is derived from an EMBL/GenBank/DDBJ whole genome shotgun (WGS) entry which is preliminary data.</text>
</comment>
<organism evidence="4 5">
    <name type="scientific">Candidatus Pullilachnospira stercoravium</name>
    <dbReference type="NCBI Taxonomy" id="2840913"/>
    <lineage>
        <taxon>Bacteria</taxon>
        <taxon>Bacillati</taxon>
        <taxon>Bacillota</taxon>
        <taxon>Clostridia</taxon>
        <taxon>Lachnospirales</taxon>
        <taxon>Lachnospiraceae</taxon>
        <taxon>Lachnospiraceae incertae sedis</taxon>
        <taxon>Candidatus Pullilachnospira</taxon>
    </lineage>
</organism>
<dbReference type="Proteomes" id="UP000886723">
    <property type="component" value="Unassembled WGS sequence"/>
</dbReference>
<feature type="region of interest" description="Disordered" evidence="1">
    <location>
        <begin position="27"/>
        <end position="52"/>
    </location>
</feature>
<dbReference type="Pfam" id="PF13930">
    <property type="entry name" value="Endonuclea_NS_2"/>
    <property type="match status" value="1"/>
</dbReference>
<evidence type="ECO:0000259" key="3">
    <source>
        <dbReference type="Pfam" id="PF13930"/>
    </source>
</evidence>
<dbReference type="EMBL" id="DVON01000111">
    <property type="protein sequence ID" value="HIV12508.1"/>
    <property type="molecule type" value="Genomic_DNA"/>
</dbReference>
<evidence type="ECO:0000313" key="4">
    <source>
        <dbReference type="EMBL" id="HIV12508.1"/>
    </source>
</evidence>
<evidence type="ECO:0000313" key="5">
    <source>
        <dbReference type="Proteomes" id="UP000886723"/>
    </source>
</evidence>
<dbReference type="GO" id="GO:0004519">
    <property type="term" value="F:endonuclease activity"/>
    <property type="evidence" value="ECO:0007669"/>
    <property type="project" value="UniProtKB-KW"/>
</dbReference>
<keyword evidence="4" id="KW-0255">Endonuclease</keyword>
<feature type="compositionally biased region" description="Polar residues" evidence="1">
    <location>
        <begin position="35"/>
        <end position="46"/>
    </location>
</feature>